<dbReference type="Proteomes" id="UP001162992">
    <property type="component" value="Chromosome 11"/>
</dbReference>
<reference evidence="2" key="1">
    <citation type="journal article" date="2024" name="Proc. Natl. Acad. Sci. U.S.A.">
        <title>Extraordinary preservation of gene collinearity over three hundred million years revealed in homosporous lycophytes.</title>
        <authorList>
            <person name="Li C."/>
            <person name="Wickell D."/>
            <person name="Kuo L.Y."/>
            <person name="Chen X."/>
            <person name="Nie B."/>
            <person name="Liao X."/>
            <person name="Peng D."/>
            <person name="Ji J."/>
            <person name="Jenkins J."/>
            <person name="Williams M."/>
            <person name="Shu S."/>
            <person name="Plott C."/>
            <person name="Barry K."/>
            <person name="Rajasekar S."/>
            <person name="Grimwood J."/>
            <person name="Han X."/>
            <person name="Sun S."/>
            <person name="Hou Z."/>
            <person name="He W."/>
            <person name="Dai G."/>
            <person name="Sun C."/>
            <person name="Schmutz J."/>
            <person name="Leebens-Mack J.H."/>
            <person name="Li F.W."/>
            <person name="Wang L."/>
        </authorList>
    </citation>
    <scope>NUCLEOTIDE SEQUENCE [LARGE SCALE GENOMIC DNA]</scope>
    <source>
        <strain evidence="2">cv. PW_Plant_1</strain>
    </source>
</reference>
<protein>
    <submittedName>
        <fullName evidence="1">Uncharacterized protein</fullName>
    </submittedName>
</protein>
<sequence>MLLGFQGGGSNLGPKKLWMQISSKNHLLATILDQITTNDTVTMAATIKALDQDNNNSAQPHTLHRLFQGNGKSLNDLIALLTLLLLTIIVWKILQARLRPRLTQRLPPGPRGWPVVGNLFQFMRFFTSDLQDLVKKYGPIITFRIGSTPFIIITDAQIAHEAFVEKGSVFASRPNPPSLALFSSNFRNITSSVYGPVWRALRKNLVSGIVSSSRASNYLRQVREQVAQNLVTRFSDAAAATATQDGGIVGVRPIIRYGIHDLLLSLCFGTQLEESVVLEVAQTLKKILLNRSRSRMDDYIPWFRFIPWMQSNEKDRQLRQQQVDALLPLIQEAKKLREDGKLPTDSYIDSLLAIDLQGEKLSDEHLVTLCSELLNAGSDTTVTTLEWALANIIIQPQIQAEIVKEIERVVGKRTVTEEDIDKLPYLEAVLMETLRRHPPGHYTLPHAVTQPCKLQGCDIPLTATVFVSILSISNDPRIWANPTEFKPERFLNLDLDITGSKKITMIPFGAGRRICPGLGLAMLHLNFILARLMQSFEWSTSAPGDRVDLTATREFTMVMKTPLRALIKTR</sequence>
<comment type="caution">
    <text evidence="1">The sequence shown here is derived from an EMBL/GenBank/DDBJ whole genome shotgun (WGS) entry which is preliminary data.</text>
</comment>
<evidence type="ECO:0000313" key="1">
    <source>
        <dbReference type="EMBL" id="KAJ7539034.1"/>
    </source>
</evidence>
<organism evidence="1 2">
    <name type="scientific">Diphasiastrum complanatum</name>
    <name type="common">Issler's clubmoss</name>
    <name type="synonym">Lycopodium complanatum</name>
    <dbReference type="NCBI Taxonomy" id="34168"/>
    <lineage>
        <taxon>Eukaryota</taxon>
        <taxon>Viridiplantae</taxon>
        <taxon>Streptophyta</taxon>
        <taxon>Embryophyta</taxon>
        <taxon>Tracheophyta</taxon>
        <taxon>Lycopodiopsida</taxon>
        <taxon>Lycopodiales</taxon>
        <taxon>Lycopodiaceae</taxon>
        <taxon>Lycopodioideae</taxon>
        <taxon>Diphasiastrum</taxon>
    </lineage>
</organism>
<evidence type="ECO:0000313" key="2">
    <source>
        <dbReference type="Proteomes" id="UP001162992"/>
    </source>
</evidence>
<keyword evidence="2" id="KW-1185">Reference proteome</keyword>
<proteinExistence type="predicted"/>
<gene>
    <name evidence="1" type="ORF">O6H91_11G074300</name>
</gene>
<name>A0ACC2CAX3_DIPCM</name>
<accession>A0ACC2CAX3</accession>
<dbReference type="EMBL" id="CM055102">
    <property type="protein sequence ID" value="KAJ7539034.1"/>
    <property type="molecule type" value="Genomic_DNA"/>
</dbReference>